<evidence type="ECO:0000256" key="1">
    <source>
        <dbReference type="SAM" id="MobiDB-lite"/>
    </source>
</evidence>
<organism evidence="2 3">
    <name type="scientific">Nonlabens xylanidelens</name>
    <dbReference type="NCBI Taxonomy" id="191564"/>
    <lineage>
        <taxon>Bacteria</taxon>
        <taxon>Pseudomonadati</taxon>
        <taxon>Bacteroidota</taxon>
        <taxon>Flavobacteriia</taxon>
        <taxon>Flavobacteriales</taxon>
        <taxon>Flavobacteriaceae</taxon>
        <taxon>Nonlabens</taxon>
    </lineage>
</organism>
<feature type="region of interest" description="Disordered" evidence="1">
    <location>
        <begin position="176"/>
        <end position="221"/>
    </location>
</feature>
<protein>
    <recommendedName>
        <fullName evidence="4">SprT-like family protein</fullName>
    </recommendedName>
</protein>
<dbReference type="EMBL" id="PTJE01000001">
    <property type="protein sequence ID" value="PPK96447.1"/>
    <property type="molecule type" value="Genomic_DNA"/>
</dbReference>
<sequence length="551" mass="60837">MISCEEDSVDVEQQEVTQKAIFETSQLNKSDIVNRIDLQDALSKAKEQLIPSVQLKSAVYDSLNNIWIDEDHISYVSSGDYESYTFGILDSDTTKLKNLLFSKEVDSTYTSYIITYDLNYILEDYIIAGTIPDHLTSYVTYREITTDFQLRDCVGEWRSTTYITIVCPGDAGSGFGSGTGIPVEEDPDAGSESVGGGSNNGTNPPPSNETGNSNSGIDNGSNQPCLSFNNGDCRIVTNPVLPISLNEVSDNTQSLFDSFNDPSSGNYNPDVYEFIQSFEQNELRNDINNYIRSERNSLEAQGFAVEATIACEKGAEVDFENKSIYDETVPECLKDIINDFKPSQNGYTLDFTNLDQSLLNALNLPGDILSLFDNEEGYAVKINVEPNLVNDNPINAQTGRATSGKMSIITFNADYLNRATDLAIARTAIHELVHAYLQYVIQHVPNRELGESLDALILQSNLGVLNGDPQHVLMAEQFVNSMALSLANSDGFQHPPIEYQRLAWSGAMFASDAFAQLDPLEQPNIISRNFVEEGESRPNVEFPLLGTKTCL</sequence>
<name>A0A2S6IQC6_9FLAO</name>
<dbReference type="Proteomes" id="UP000239002">
    <property type="component" value="Unassembled WGS sequence"/>
</dbReference>
<proteinExistence type="predicted"/>
<reference evidence="2 3" key="1">
    <citation type="submission" date="2018-02" db="EMBL/GenBank/DDBJ databases">
        <title>Genomic Encyclopedia of Archaeal and Bacterial Type Strains, Phase II (KMG-II): from individual species to whole genera.</title>
        <authorList>
            <person name="Goeker M."/>
        </authorList>
    </citation>
    <scope>NUCLEOTIDE SEQUENCE [LARGE SCALE GENOMIC DNA]</scope>
    <source>
        <strain evidence="2 3">DSM 16809</strain>
    </source>
</reference>
<evidence type="ECO:0008006" key="4">
    <source>
        <dbReference type="Google" id="ProtNLM"/>
    </source>
</evidence>
<keyword evidence="3" id="KW-1185">Reference proteome</keyword>
<comment type="caution">
    <text evidence="2">The sequence shown here is derived from an EMBL/GenBank/DDBJ whole genome shotgun (WGS) entry which is preliminary data.</text>
</comment>
<evidence type="ECO:0000313" key="2">
    <source>
        <dbReference type="EMBL" id="PPK96447.1"/>
    </source>
</evidence>
<gene>
    <name evidence="2" type="ORF">LY01_00267</name>
</gene>
<feature type="compositionally biased region" description="Low complexity" evidence="1">
    <location>
        <begin position="208"/>
        <end position="221"/>
    </location>
</feature>
<accession>A0A2S6IQC6</accession>
<dbReference type="AlphaFoldDB" id="A0A2S6IQC6"/>
<evidence type="ECO:0000313" key="3">
    <source>
        <dbReference type="Proteomes" id="UP000239002"/>
    </source>
</evidence>